<dbReference type="Proteomes" id="UP001595075">
    <property type="component" value="Unassembled WGS sequence"/>
</dbReference>
<protein>
    <recommendedName>
        <fullName evidence="5">Ribosome recycling factor domain-containing protein</fullName>
    </recommendedName>
</protein>
<organism evidence="6 7">
    <name type="scientific">Oculimacula yallundae</name>
    <dbReference type="NCBI Taxonomy" id="86028"/>
    <lineage>
        <taxon>Eukaryota</taxon>
        <taxon>Fungi</taxon>
        <taxon>Dikarya</taxon>
        <taxon>Ascomycota</taxon>
        <taxon>Pezizomycotina</taxon>
        <taxon>Leotiomycetes</taxon>
        <taxon>Helotiales</taxon>
        <taxon>Ploettnerulaceae</taxon>
        <taxon>Oculimacula</taxon>
    </lineage>
</organism>
<comment type="function">
    <text evidence="3">Necessary for protein synthesis in mitochondria. Functions as a ribosome recycling factor in mitochondria.</text>
</comment>
<proteinExistence type="inferred from homology"/>
<evidence type="ECO:0000256" key="2">
    <source>
        <dbReference type="ARBA" id="ARBA00022917"/>
    </source>
</evidence>
<dbReference type="PANTHER" id="PTHR20982">
    <property type="entry name" value="RIBOSOME RECYCLING FACTOR"/>
    <property type="match status" value="1"/>
</dbReference>
<evidence type="ECO:0000256" key="3">
    <source>
        <dbReference type="ARBA" id="ARBA00024909"/>
    </source>
</evidence>
<evidence type="ECO:0000313" key="6">
    <source>
        <dbReference type="EMBL" id="KAL2063498.1"/>
    </source>
</evidence>
<dbReference type="Gene3D" id="1.10.132.20">
    <property type="entry name" value="Ribosome-recycling factor"/>
    <property type="match status" value="1"/>
</dbReference>
<keyword evidence="7" id="KW-1185">Reference proteome</keyword>
<dbReference type="PANTHER" id="PTHR20982:SF3">
    <property type="entry name" value="MITOCHONDRIAL RIBOSOME RECYCLING FACTOR PSEUDO 1"/>
    <property type="match status" value="1"/>
</dbReference>
<feature type="domain" description="Ribosome recycling factor" evidence="5">
    <location>
        <begin position="99"/>
        <end position="267"/>
    </location>
</feature>
<comment type="caution">
    <text evidence="6">The sequence shown here is derived from an EMBL/GenBank/DDBJ whole genome shotgun (WGS) entry which is preliminary data.</text>
</comment>
<dbReference type="SUPFAM" id="SSF55194">
    <property type="entry name" value="Ribosome recycling factor, RRF"/>
    <property type="match status" value="1"/>
</dbReference>
<comment type="similarity">
    <text evidence="1">Belongs to the RRF family.</text>
</comment>
<evidence type="ECO:0000313" key="7">
    <source>
        <dbReference type="Proteomes" id="UP001595075"/>
    </source>
</evidence>
<sequence>MSPPLSIRAIALRRLLSRSTTRVECQLILKPTTPLTQLLNPIPNPRLPSYRPFSQTPFLQKKKTRADREEASSAPTTEVEDPYDFSTLETGIEKVLEKLKNDLSKLRTGGRFNPELLENVRVHLVKDSKASEKLGDLAQVLPKGGRSLMILVGERDHVKPIISAIQASKDLNLQPVQDSHNASQLNVPIPPPTKESRDQALAAASKTGDTANTGIRTARGAMQKRLRAMELKKTIRPDDLKKASKDMEKIVEKGVADVKKTVEAARKGMEQS</sequence>
<feature type="region of interest" description="Disordered" evidence="4">
    <location>
        <begin position="46"/>
        <end position="81"/>
    </location>
</feature>
<evidence type="ECO:0000256" key="4">
    <source>
        <dbReference type="SAM" id="MobiDB-lite"/>
    </source>
</evidence>
<evidence type="ECO:0000256" key="1">
    <source>
        <dbReference type="ARBA" id="ARBA00005912"/>
    </source>
</evidence>
<gene>
    <name evidence="6" type="ORF">VTL71DRAFT_5303</name>
</gene>
<keyword evidence="2" id="KW-0648">Protein biosynthesis</keyword>
<name>A0ABR4C0P6_9HELO</name>
<feature type="region of interest" description="Disordered" evidence="4">
    <location>
        <begin position="178"/>
        <end position="198"/>
    </location>
</feature>
<accession>A0ABR4C0P6</accession>
<evidence type="ECO:0000259" key="5">
    <source>
        <dbReference type="Pfam" id="PF01765"/>
    </source>
</evidence>
<dbReference type="InterPro" id="IPR023584">
    <property type="entry name" value="Ribosome_recyc_fac_dom"/>
</dbReference>
<dbReference type="InterPro" id="IPR036191">
    <property type="entry name" value="RRF_sf"/>
</dbReference>
<dbReference type="EMBL" id="JAZHXI010000015">
    <property type="protein sequence ID" value="KAL2063498.1"/>
    <property type="molecule type" value="Genomic_DNA"/>
</dbReference>
<dbReference type="InterPro" id="IPR002661">
    <property type="entry name" value="Ribosome_recyc_fac"/>
</dbReference>
<dbReference type="Gene3D" id="3.30.1360.40">
    <property type="match status" value="1"/>
</dbReference>
<reference evidence="6 7" key="1">
    <citation type="journal article" date="2024" name="Commun. Biol.">
        <title>Comparative genomic analysis of thermophilic fungi reveals convergent evolutionary adaptations and gene losses.</title>
        <authorList>
            <person name="Steindorff A.S."/>
            <person name="Aguilar-Pontes M.V."/>
            <person name="Robinson A.J."/>
            <person name="Andreopoulos B."/>
            <person name="LaButti K."/>
            <person name="Kuo A."/>
            <person name="Mondo S."/>
            <person name="Riley R."/>
            <person name="Otillar R."/>
            <person name="Haridas S."/>
            <person name="Lipzen A."/>
            <person name="Grimwood J."/>
            <person name="Schmutz J."/>
            <person name="Clum A."/>
            <person name="Reid I.D."/>
            <person name="Moisan M.C."/>
            <person name="Butler G."/>
            <person name="Nguyen T.T.M."/>
            <person name="Dewar K."/>
            <person name="Conant G."/>
            <person name="Drula E."/>
            <person name="Henrissat B."/>
            <person name="Hansel C."/>
            <person name="Singer S."/>
            <person name="Hutchinson M.I."/>
            <person name="de Vries R.P."/>
            <person name="Natvig D.O."/>
            <person name="Powell A.J."/>
            <person name="Tsang A."/>
            <person name="Grigoriev I.V."/>
        </authorList>
    </citation>
    <scope>NUCLEOTIDE SEQUENCE [LARGE SCALE GENOMIC DNA]</scope>
    <source>
        <strain evidence="6 7">CBS 494.80</strain>
    </source>
</reference>
<dbReference type="Pfam" id="PF01765">
    <property type="entry name" value="RRF"/>
    <property type="match status" value="1"/>
</dbReference>